<keyword evidence="4" id="KW-0408">Iron</keyword>
<dbReference type="PANTHER" id="PTHR43498">
    <property type="entry name" value="FERREDOXIN:COB-COM HETERODISULFIDE REDUCTASE SUBUNIT A"/>
    <property type="match status" value="1"/>
</dbReference>
<feature type="non-terminal residue" evidence="7">
    <location>
        <position position="1"/>
    </location>
</feature>
<evidence type="ECO:0000256" key="3">
    <source>
        <dbReference type="ARBA" id="ARBA00023002"/>
    </source>
</evidence>
<dbReference type="AlphaFoldDB" id="X1LJ88"/>
<protein>
    <recommendedName>
        <fullName evidence="6">FAD/NAD(P)-binding domain-containing protein</fullName>
    </recommendedName>
</protein>
<dbReference type="InterPro" id="IPR039650">
    <property type="entry name" value="HdrA-like"/>
</dbReference>
<evidence type="ECO:0000256" key="2">
    <source>
        <dbReference type="ARBA" id="ARBA00022723"/>
    </source>
</evidence>
<dbReference type="Gene3D" id="3.50.50.60">
    <property type="entry name" value="FAD/NAD(P)-binding domain"/>
    <property type="match status" value="1"/>
</dbReference>
<keyword evidence="2" id="KW-0479">Metal-binding</keyword>
<feature type="domain" description="FAD/NAD(P)-binding" evidence="6">
    <location>
        <begin position="122"/>
        <end position="247"/>
    </location>
</feature>
<dbReference type="InterPro" id="IPR023753">
    <property type="entry name" value="FAD/NAD-binding_dom"/>
</dbReference>
<evidence type="ECO:0000313" key="7">
    <source>
        <dbReference type="EMBL" id="GAI05906.1"/>
    </source>
</evidence>
<reference evidence="7" key="1">
    <citation type="journal article" date="2014" name="Front. Microbiol.">
        <title>High frequency of phylogenetically diverse reductive dehalogenase-homologous genes in deep subseafloor sedimentary metagenomes.</title>
        <authorList>
            <person name="Kawai M."/>
            <person name="Futagami T."/>
            <person name="Toyoda A."/>
            <person name="Takaki Y."/>
            <person name="Nishi S."/>
            <person name="Hori S."/>
            <person name="Arai W."/>
            <person name="Tsubouchi T."/>
            <person name="Morono Y."/>
            <person name="Uchiyama I."/>
            <person name="Ito T."/>
            <person name="Fujiyama A."/>
            <person name="Inagaki F."/>
            <person name="Takami H."/>
        </authorList>
    </citation>
    <scope>NUCLEOTIDE SEQUENCE</scope>
    <source>
        <strain evidence="7">Expedition CK06-06</strain>
    </source>
</reference>
<evidence type="ECO:0000256" key="4">
    <source>
        <dbReference type="ARBA" id="ARBA00023004"/>
    </source>
</evidence>
<organism evidence="7">
    <name type="scientific">marine sediment metagenome</name>
    <dbReference type="NCBI Taxonomy" id="412755"/>
    <lineage>
        <taxon>unclassified sequences</taxon>
        <taxon>metagenomes</taxon>
        <taxon>ecological metagenomes</taxon>
    </lineage>
</organism>
<dbReference type="GO" id="GO:0051539">
    <property type="term" value="F:4 iron, 4 sulfur cluster binding"/>
    <property type="evidence" value="ECO:0007669"/>
    <property type="project" value="UniProtKB-KW"/>
</dbReference>
<dbReference type="PANTHER" id="PTHR43498:SF1">
    <property type="entry name" value="COB--COM HETERODISULFIDE REDUCTASE IRON-SULFUR SUBUNIT A"/>
    <property type="match status" value="1"/>
</dbReference>
<dbReference type="Pfam" id="PF07992">
    <property type="entry name" value="Pyr_redox_2"/>
    <property type="match status" value="1"/>
</dbReference>
<evidence type="ECO:0000259" key="6">
    <source>
        <dbReference type="Pfam" id="PF07992"/>
    </source>
</evidence>
<dbReference type="GO" id="GO:0046872">
    <property type="term" value="F:metal ion binding"/>
    <property type="evidence" value="ECO:0007669"/>
    <property type="project" value="UniProtKB-KW"/>
</dbReference>
<accession>X1LJ88</accession>
<comment type="caution">
    <text evidence="7">The sequence shown here is derived from an EMBL/GenBank/DDBJ whole genome shotgun (WGS) entry which is preliminary data.</text>
</comment>
<evidence type="ECO:0000256" key="1">
    <source>
        <dbReference type="ARBA" id="ARBA00022485"/>
    </source>
</evidence>
<keyword evidence="1" id="KW-0004">4Fe-4S</keyword>
<keyword evidence="5" id="KW-0411">Iron-sulfur</keyword>
<evidence type="ECO:0000256" key="5">
    <source>
        <dbReference type="ARBA" id="ARBA00023014"/>
    </source>
</evidence>
<sequence length="276" mass="30009">VATSNYHRPGLYLYHLVLHLVVNGFGFAGSDTLETLGYTRSPNVVTSLEFERILSASGPFQGTLLRPSDLTPPQKMAFIQCVGSRDAHNPYCSSVCCTYAIKEAIIAKEHSTVPLDVTIFFMDMRTYGKDFDRYYDRAKEKSQVQFVRAKVHDIEEKDGTGDLVVKFATEDGGIRAEDFNLVVLSVGFQASPGMVDLAKKLGVQLNPYGFCQTGSFSPVETSKPGIFVCGAFSGPKDIPETVMQASGAAGSASALLAPARKTLVKEKVYPLEKDVA</sequence>
<proteinExistence type="predicted"/>
<dbReference type="SUPFAM" id="SSF51905">
    <property type="entry name" value="FAD/NAD(P)-binding domain"/>
    <property type="match status" value="1"/>
</dbReference>
<feature type="non-terminal residue" evidence="7">
    <location>
        <position position="276"/>
    </location>
</feature>
<dbReference type="GO" id="GO:0016491">
    <property type="term" value="F:oxidoreductase activity"/>
    <property type="evidence" value="ECO:0007669"/>
    <property type="project" value="UniProtKB-KW"/>
</dbReference>
<gene>
    <name evidence="7" type="ORF">S06H3_10207</name>
</gene>
<name>X1LJ88_9ZZZZ</name>
<dbReference type="EMBL" id="BARV01004684">
    <property type="protein sequence ID" value="GAI05906.1"/>
    <property type="molecule type" value="Genomic_DNA"/>
</dbReference>
<keyword evidence="3" id="KW-0560">Oxidoreductase</keyword>
<dbReference type="InterPro" id="IPR036188">
    <property type="entry name" value="FAD/NAD-bd_sf"/>
</dbReference>